<dbReference type="GO" id="GO:0016301">
    <property type="term" value="F:kinase activity"/>
    <property type="evidence" value="ECO:0007669"/>
    <property type="project" value="UniProtKB-KW"/>
</dbReference>
<evidence type="ECO:0000313" key="2">
    <source>
        <dbReference type="EMBL" id="MCT8331621.1"/>
    </source>
</evidence>
<evidence type="ECO:0000313" key="3">
    <source>
        <dbReference type="Proteomes" id="UP001205601"/>
    </source>
</evidence>
<dbReference type="PANTHER" id="PTHR22603:SF66">
    <property type="entry name" value="ETHANOLAMINE KINASE"/>
    <property type="match status" value="1"/>
</dbReference>
<keyword evidence="2" id="KW-0808">Transferase</keyword>
<dbReference type="Gene3D" id="3.90.1200.10">
    <property type="match status" value="1"/>
</dbReference>
<comment type="caution">
    <text evidence="2">The sequence shown here is derived from an EMBL/GenBank/DDBJ whole genome shotgun (WGS) entry which is preliminary data.</text>
</comment>
<organism evidence="2 3">
    <name type="scientific">Albidovulum sediminis</name>
    <dbReference type="NCBI Taxonomy" id="3066345"/>
    <lineage>
        <taxon>Bacteria</taxon>
        <taxon>Pseudomonadati</taxon>
        <taxon>Pseudomonadota</taxon>
        <taxon>Alphaproteobacteria</taxon>
        <taxon>Rhodobacterales</taxon>
        <taxon>Paracoccaceae</taxon>
        <taxon>Albidovulum</taxon>
    </lineage>
</organism>
<keyword evidence="2" id="KW-0418">Kinase</keyword>
<dbReference type="EMBL" id="JAOCQF010000005">
    <property type="protein sequence ID" value="MCT8331621.1"/>
    <property type="molecule type" value="Genomic_DNA"/>
</dbReference>
<evidence type="ECO:0000259" key="1">
    <source>
        <dbReference type="Pfam" id="PF01636"/>
    </source>
</evidence>
<name>A0ABT2NSC2_9RHOB</name>
<dbReference type="InterPro" id="IPR011009">
    <property type="entry name" value="Kinase-like_dom_sf"/>
</dbReference>
<keyword evidence="3" id="KW-1185">Reference proteome</keyword>
<reference evidence="3" key="1">
    <citation type="submission" date="2023-07" db="EMBL/GenBank/DDBJ databases">
        <title>Defluviimonas sediminis sp. nov., isolated from mangrove sediment.</title>
        <authorList>
            <person name="Liu L."/>
            <person name="Li J."/>
            <person name="Huang Y."/>
            <person name="Pan J."/>
            <person name="Li M."/>
        </authorList>
    </citation>
    <scope>NUCLEOTIDE SEQUENCE [LARGE SCALE GENOMIC DNA]</scope>
    <source>
        <strain evidence="3">FT324</strain>
    </source>
</reference>
<dbReference type="Gene3D" id="3.30.200.20">
    <property type="entry name" value="Phosphorylase Kinase, domain 1"/>
    <property type="match status" value="1"/>
</dbReference>
<dbReference type="InterPro" id="IPR002575">
    <property type="entry name" value="Aminoglycoside_PTrfase"/>
</dbReference>
<dbReference type="Proteomes" id="UP001205601">
    <property type="component" value="Unassembled WGS sequence"/>
</dbReference>
<dbReference type="Pfam" id="PF01636">
    <property type="entry name" value="APH"/>
    <property type="match status" value="1"/>
</dbReference>
<dbReference type="SUPFAM" id="SSF56112">
    <property type="entry name" value="Protein kinase-like (PK-like)"/>
    <property type="match status" value="1"/>
</dbReference>
<proteinExistence type="predicted"/>
<protein>
    <submittedName>
        <fullName evidence="2">Choline kinase family protein</fullName>
    </submittedName>
</protein>
<gene>
    <name evidence="2" type="ORF">N5I32_19055</name>
</gene>
<sequence length="314" mass="34226">MVDQLLENAATLARIARLACFAGEVRTRPLIGGLCNTNFVVADDRGEYVVRIGGDIWVHGIVQASVQNAMRAAGDIGVTPHLVYAEPGLVVTDFIHGRPLVAADIDDEAILGGWVARLRELHTGGQAVSGAIVHFSGIQASRHYLRFCRQHGSTVGGLDALGPVIDALEARVGPYVPVFTHNDVVPQNTMVDTAGRVHLIDWDYGGFGHPWFDVAGLATNADATPDHEDRIIELYAGEVTEALRERFRLFKVIVNLREYLWGIVQDLSSSLDAAIVSAGMSALYPGETPGFSGYADMNRRRFEASLEAYRRRHP</sequence>
<accession>A0ABT2NSC2</accession>
<dbReference type="CDD" id="cd05151">
    <property type="entry name" value="ChoK-like"/>
    <property type="match status" value="1"/>
</dbReference>
<dbReference type="RefSeq" id="WP_197647685.1">
    <property type="nucleotide sequence ID" value="NZ_JAOCQF010000005.1"/>
</dbReference>
<feature type="domain" description="Aminoglycoside phosphotransferase" evidence="1">
    <location>
        <begin position="28"/>
        <end position="231"/>
    </location>
</feature>
<dbReference type="PANTHER" id="PTHR22603">
    <property type="entry name" value="CHOLINE/ETHANOALAMINE KINASE"/>
    <property type="match status" value="1"/>
</dbReference>